<dbReference type="Gene3D" id="3.40.50.150">
    <property type="entry name" value="Vaccinia Virus protein VP39"/>
    <property type="match status" value="1"/>
</dbReference>
<dbReference type="AlphaFoldDB" id="A0A8J2SMZ5"/>
<dbReference type="Proteomes" id="UP000789595">
    <property type="component" value="Unassembled WGS sequence"/>
</dbReference>
<gene>
    <name evidence="3" type="ORF">PECAL_3P02620</name>
</gene>
<keyword evidence="4" id="KW-1185">Reference proteome</keyword>
<comment type="caution">
    <text evidence="3">The sequence shown here is derived from an EMBL/GenBank/DDBJ whole genome shotgun (WGS) entry which is preliminary data.</text>
</comment>
<dbReference type="PANTHER" id="PTHR42912:SF93">
    <property type="entry name" value="N6-ADENOSINE-METHYLTRANSFERASE TMT1A"/>
    <property type="match status" value="1"/>
</dbReference>
<organism evidence="3 4">
    <name type="scientific">Pelagomonas calceolata</name>
    <dbReference type="NCBI Taxonomy" id="35677"/>
    <lineage>
        <taxon>Eukaryota</taxon>
        <taxon>Sar</taxon>
        <taxon>Stramenopiles</taxon>
        <taxon>Ochrophyta</taxon>
        <taxon>Pelagophyceae</taxon>
        <taxon>Pelagomonadales</taxon>
        <taxon>Pelagomonadaceae</taxon>
        <taxon>Pelagomonas</taxon>
    </lineage>
</organism>
<protein>
    <recommendedName>
        <fullName evidence="2">Methyltransferase type 11 domain-containing protein</fullName>
    </recommendedName>
</protein>
<dbReference type="InterPro" id="IPR029063">
    <property type="entry name" value="SAM-dependent_MTases_sf"/>
</dbReference>
<dbReference type="Pfam" id="PF08241">
    <property type="entry name" value="Methyltransf_11"/>
    <property type="match status" value="1"/>
</dbReference>
<feature type="domain" description="Methyltransferase type 11" evidence="2">
    <location>
        <begin position="109"/>
        <end position="205"/>
    </location>
</feature>
<evidence type="ECO:0000256" key="1">
    <source>
        <dbReference type="SAM" id="MobiDB-lite"/>
    </source>
</evidence>
<evidence type="ECO:0000313" key="3">
    <source>
        <dbReference type="EMBL" id="CAH0370382.1"/>
    </source>
</evidence>
<dbReference type="OrthoDB" id="276388at2759"/>
<dbReference type="PANTHER" id="PTHR42912">
    <property type="entry name" value="METHYLTRANSFERASE"/>
    <property type="match status" value="1"/>
</dbReference>
<evidence type="ECO:0000259" key="2">
    <source>
        <dbReference type="Pfam" id="PF08241"/>
    </source>
</evidence>
<dbReference type="InterPro" id="IPR050508">
    <property type="entry name" value="Methyltransf_Superfamily"/>
</dbReference>
<proteinExistence type="predicted"/>
<dbReference type="SUPFAM" id="SSF53335">
    <property type="entry name" value="S-adenosyl-L-methionine-dependent methyltransferases"/>
    <property type="match status" value="1"/>
</dbReference>
<feature type="region of interest" description="Disordered" evidence="1">
    <location>
        <begin position="33"/>
        <end position="64"/>
    </location>
</feature>
<reference evidence="3" key="1">
    <citation type="submission" date="2021-11" db="EMBL/GenBank/DDBJ databases">
        <authorList>
            <consortium name="Genoscope - CEA"/>
            <person name="William W."/>
        </authorList>
    </citation>
    <scope>NUCLEOTIDE SEQUENCE</scope>
</reference>
<sequence length="263" mass="27700">MARLVVAATTLTLARGLQQPHALRTLSRLRSAAKDALEQHTERVQTGAGPGAPSPERAAHNKRQQEVFDSAAEFFASPEASPPEVEATLDALAKRICEPSRPEAAFRVLDVGSGTGCLSRRYAAAAAGGADVTGVDLSPEMVKAARAKGGNPTYVVADVVDYAAGYEGDLYDAVVFNACFGNIFDRSAALRAAAKVLAPGGRALITHPLGAAFVDELHERDASVVPAGLPRTLLDMEELVSEAPLTPAFVEDAVPYFSEFVRD</sequence>
<dbReference type="EMBL" id="CAKKNE010000003">
    <property type="protein sequence ID" value="CAH0370382.1"/>
    <property type="molecule type" value="Genomic_DNA"/>
</dbReference>
<dbReference type="CDD" id="cd02440">
    <property type="entry name" value="AdoMet_MTases"/>
    <property type="match status" value="1"/>
</dbReference>
<dbReference type="GO" id="GO:0008757">
    <property type="term" value="F:S-adenosylmethionine-dependent methyltransferase activity"/>
    <property type="evidence" value="ECO:0007669"/>
    <property type="project" value="InterPro"/>
</dbReference>
<dbReference type="InterPro" id="IPR013216">
    <property type="entry name" value="Methyltransf_11"/>
</dbReference>
<name>A0A8J2SMZ5_9STRA</name>
<feature type="compositionally biased region" description="Basic and acidic residues" evidence="1">
    <location>
        <begin position="33"/>
        <end position="43"/>
    </location>
</feature>
<accession>A0A8J2SMZ5</accession>
<evidence type="ECO:0000313" key="4">
    <source>
        <dbReference type="Proteomes" id="UP000789595"/>
    </source>
</evidence>